<dbReference type="InterPro" id="IPR040605">
    <property type="entry name" value="Glyco_hydro2_dom5"/>
</dbReference>
<gene>
    <name evidence="10" type="ORF">GCM10022210_16470</name>
</gene>
<dbReference type="InterPro" id="IPR006103">
    <property type="entry name" value="Glyco_hydro_2_cat"/>
</dbReference>
<evidence type="ECO:0000259" key="8">
    <source>
        <dbReference type="Pfam" id="PF16355"/>
    </source>
</evidence>
<feature type="chain" id="PRO_5047084670" evidence="4">
    <location>
        <begin position="20"/>
        <end position="782"/>
    </location>
</feature>
<dbReference type="InterPro" id="IPR032311">
    <property type="entry name" value="DUF4982"/>
</dbReference>
<dbReference type="InterPro" id="IPR008979">
    <property type="entry name" value="Galactose-bd-like_sf"/>
</dbReference>
<dbReference type="Pfam" id="PF02836">
    <property type="entry name" value="Glyco_hydro_2_C"/>
    <property type="match status" value="1"/>
</dbReference>
<dbReference type="Pfam" id="PF18565">
    <property type="entry name" value="Glyco_hydro2_C5"/>
    <property type="match status" value="1"/>
</dbReference>
<dbReference type="Gene3D" id="2.60.120.260">
    <property type="entry name" value="Galactose-binding domain-like"/>
    <property type="match status" value="1"/>
</dbReference>
<sequence>MKKIILISLIAFTAAVAKAQQDKAISTTLFNNNWEFVKNADTSINQQLFSPLKTAVAWQAVSLPHTANIEPVIKTVQQWQGICFYRKFFTLGKGDAGKHIAIRLDAAMNLADVYLNGKLLQTHIGGYLPVYIDITGKALLGKQNCLLIRLNNQDNPVIPPGKPIKDLDFNFYSGIYRNAWVIKKNKVYISDAVEANHVNSGGLLIHYENISSAKATLHIKTEVKNDLAKAQHVQLKSVLYDASGKQIVTSTTALNAIDANGAATIQQQLDVLSPALWSPAHPQLYKLVVNVLSNGRLVDSVSIQTGIRAISFKTDGFYLNGSKYVLRGTNRHQEYPYIGYALSDNAQYRDAYKIKQAGFDFVRCSHYPPSPAFLAACDQLGIFVMDSTPGWQFFGDATFQQNSLQNITDMIHRDRNHPSIILWEASLNETDMKRDYMEKAHAIVHAELPYADTYTCGWMNAVYDVFIPARQHAKAPDYWKKFNSKPILIAEYGDWEYYAQNAGFNQTQYKDLTAEEKTSRQLRGDGEKRMLQQAVNFQEAHNDNLTGNIAGDANWLMFDYKRGYAPDIESSGIMDIFRLPKFAYYFYQSQRDAGESKPMLFIANYWNDPATKSVKIYSNCDEVELFLNGQSIGKQKPDTGSMSNNLKHAPFTFNVDYKLGNLRANGYIKGHLVSSATRLTPGQPYAIKLTIDYSGRKLNAGKNDAVFAYASIVDKNGVLVPGIKMPVKLKLSGPAQIVGDSESNSEAGVASFLVEAGQHAGKIYISATGLGLKPGNLVITGN</sequence>
<keyword evidence="4" id="KW-0732">Signal</keyword>
<dbReference type="InterPro" id="IPR017853">
    <property type="entry name" value="GH"/>
</dbReference>
<comment type="similarity">
    <text evidence="1">Belongs to the glycosyl hydrolase 2 family.</text>
</comment>
<dbReference type="PANTHER" id="PTHR42732">
    <property type="entry name" value="BETA-GALACTOSIDASE"/>
    <property type="match status" value="1"/>
</dbReference>
<keyword evidence="2" id="KW-0378">Hydrolase</keyword>
<proteinExistence type="inferred from homology"/>
<evidence type="ECO:0000259" key="6">
    <source>
        <dbReference type="Pfam" id="PF02836"/>
    </source>
</evidence>
<evidence type="ECO:0000259" key="7">
    <source>
        <dbReference type="Pfam" id="PF02837"/>
    </source>
</evidence>
<organism evidence="10 11">
    <name type="scientific">Mucilaginibacter dorajii</name>
    <dbReference type="NCBI Taxonomy" id="692994"/>
    <lineage>
        <taxon>Bacteria</taxon>
        <taxon>Pseudomonadati</taxon>
        <taxon>Bacteroidota</taxon>
        <taxon>Sphingobacteriia</taxon>
        <taxon>Sphingobacteriales</taxon>
        <taxon>Sphingobacteriaceae</taxon>
        <taxon>Mucilaginibacter</taxon>
    </lineage>
</organism>
<evidence type="ECO:0000313" key="11">
    <source>
        <dbReference type="Proteomes" id="UP001500742"/>
    </source>
</evidence>
<dbReference type="InterPro" id="IPR006104">
    <property type="entry name" value="Glyco_hydro_2_N"/>
</dbReference>
<dbReference type="SUPFAM" id="SSF49785">
    <property type="entry name" value="Galactose-binding domain-like"/>
    <property type="match status" value="1"/>
</dbReference>
<dbReference type="SUPFAM" id="SSF49303">
    <property type="entry name" value="beta-Galactosidase/glucuronidase domain"/>
    <property type="match status" value="1"/>
</dbReference>
<dbReference type="Pfam" id="PF16355">
    <property type="entry name" value="DUF4982"/>
    <property type="match status" value="1"/>
</dbReference>
<evidence type="ECO:0000256" key="2">
    <source>
        <dbReference type="ARBA" id="ARBA00022801"/>
    </source>
</evidence>
<evidence type="ECO:0000256" key="4">
    <source>
        <dbReference type="SAM" id="SignalP"/>
    </source>
</evidence>
<accession>A0ABP7PMR7</accession>
<evidence type="ECO:0000259" key="5">
    <source>
        <dbReference type="Pfam" id="PF00703"/>
    </source>
</evidence>
<dbReference type="Pfam" id="PF02837">
    <property type="entry name" value="Glyco_hydro_2_N"/>
    <property type="match status" value="1"/>
</dbReference>
<keyword evidence="3" id="KW-0326">Glycosidase</keyword>
<dbReference type="Gene3D" id="3.20.20.80">
    <property type="entry name" value="Glycosidases"/>
    <property type="match status" value="1"/>
</dbReference>
<comment type="caution">
    <text evidence="10">The sequence shown here is derived from an EMBL/GenBank/DDBJ whole genome shotgun (WGS) entry which is preliminary data.</text>
</comment>
<dbReference type="EMBL" id="BAAAZC010000010">
    <property type="protein sequence ID" value="GAA3968297.1"/>
    <property type="molecule type" value="Genomic_DNA"/>
</dbReference>
<evidence type="ECO:0000259" key="9">
    <source>
        <dbReference type="Pfam" id="PF18565"/>
    </source>
</evidence>
<keyword evidence="11" id="KW-1185">Reference proteome</keyword>
<feature type="domain" description="Glycosyl hydrolases family 2 sugar binding" evidence="7">
    <location>
        <begin position="74"/>
        <end position="183"/>
    </location>
</feature>
<dbReference type="Gene3D" id="2.60.40.10">
    <property type="entry name" value="Immunoglobulins"/>
    <property type="match status" value="3"/>
</dbReference>
<dbReference type="InterPro" id="IPR013783">
    <property type="entry name" value="Ig-like_fold"/>
</dbReference>
<dbReference type="SUPFAM" id="SSF51445">
    <property type="entry name" value="(Trans)glycosidases"/>
    <property type="match status" value="1"/>
</dbReference>
<evidence type="ECO:0000256" key="3">
    <source>
        <dbReference type="ARBA" id="ARBA00023295"/>
    </source>
</evidence>
<feature type="domain" description="Glycoside hydrolase family 2" evidence="9">
    <location>
        <begin position="692"/>
        <end position="776"/>
    </location>
</feature>
<protein>
    <submittedName>
        <fullName evidence="10">Beta-galactosidase</fullName>
    </submittedName>
</protein>
<dbReference type="InterPro" id="IPR036156">
    <property type="entry name" value="Beta-gal/glucu_dom_sf"/>
</dbReference>
<dbReference type="PANTHER" id="PTHR42732:SF1">
    <property type="entry name" value="BETA-MANNOSIDASE"/>
    <property type="match status" value="1"/>
</dbReference>
<name>A0ABP7PMR7_9SPHI</name>
<evidence type="ECO:0000313" key="10">
    <source>
        <dbReference type="EMBL" id="GAA3968297.1"/>
    </source>
</evidence>
<feature type="domain" description="Glycoside hydrolase family 2 immunoglobulin-like beta-sandwich" evidence="5">
    <location>
        <begin position="210"/>
        <end position="308"/>
    </location>
</feature>
<feature type="signal peptide" evidence="4">
    <location>
        <begin position="1"/>
        <end position="19"/>
    </location>
</feature>
<dbReference type="InterPro" id="IPR006101">
    <property type="entry name" value="Glyco_hydro_2"/>
</dbReference>
<dbReference type="Pfam" id="PF00703">
    <property type="entry name" value="Glyco_hydro_2"/>
    <property type="match status" value="1"/>
</dbReference>
<evidence type="ECO:0000256" key="1">
    <source>
        <dbReference type="ARBA" id="ARBA00007401"/>
    </source>
</evidence>
<dbReference type="PRINTS" id="PR00132">
    <property type="entry name" value="GLHYDRLASE2"/>
</dbReference>
<dbReference type="InterPro" id="IPR006102">
    <property type="entry name" value="Ig-like_GH2"/>
</dbReference>
<dbReference type="Proteomes" id="UP001500742">
    <property type="component" value="Unassembled WGS sequence"/>
</dbReference>
<reference evidence="11" key="1">
    <citation type="journal article" date="2019" name="Int. J. Syst. Evol. Microbiol.">
        <title>The Global Catalogue of Microorganisms (GCM) 10K type strain sequencing project: providing services to taxonomists for standard genome sequencing and annotation.</title>
        <authorList>
            <consortium name="The Broad Institute Genomics Platform"/>
            <consortium name="The Broad Institute Genome Sequencing Center for Infectious Disease"/>
            <person name="Wu L."/>
            <person name="Ma J."/>
        </authorList>
    </citation>
    <scope>NUCLEOTIDE SEQUENCE [LARGE SCALE GENOMIC DNA]</scope>
    <source>
        <strain evidence="11">JCM 16601</strain>
    </source>
</reference>
<dbReference type="InterPro" id="IPR051913">
    <property type="entry name" value="GH2_Domain-Containing"/>
</dbReference>
<dbReference type="RefSeq" id="WP_259094209.1">
    <property type="nucleotide sequence ID" value="NZ_BAAAZC010000010.1"/>
</dbReference>
<feature type="domain" description="DUF4982" evidence="8">
    <location>
        <begin position="612"/>
        <end position="673"/>
    </location>
</feature>
<feature type="domain" description="Glycoside hydrolase family 2 catalytic" evidence="6">
    <location>
        <begin position="313"/>
        <end position="514"/>
    </location>
</feature>